<dbReference type="AlphaFoldDB" id="A0AAC9I1K0"/>
<dbReference type="KEGG" id="fgl:EM308_00215"/>
<gene>
    <name evidence="1" type="ORF">EM308_00215</name>
</gene>
<keyword evidence="2" id="KW-1185">Reference proteome</keyword>
<name>A0AAC9I1K0_9FLAO</name>
<dbReference type="Proteomes" id="UP000175968">
    <property type="component" value="Chromosome"/>
</dbReference>
<protein>
    <submittedName>
        <fullName evidence="1">Uncharacterized protein</fullName>
    </submittedName>
</protein>
<reference evidence="1 2" key="1">
    <citation type="submission" date="2016-10" db="EMBL/GenBank/DDBJ databases">
        <title>Flavobacterium gilvum sp. nov., isolated from stream water.</title>
        <authorList>
            <person name="Shin S.-K."/>
            <person name="Cho Y.-J."/>
            <person name="Yi H."/>
        </authorList>
    </citation>
    <scope>NUCLEOTIDE SEQUENCE [LARGE SCALE GENOMIC DNA]</scope>
    <source>
        <strain evidence="1 2">EM1308</strain>
    </source>
</reference>
<evidence type="ECO:0000313" key="2">
    <source>
        <dbReference type="Proteomes" id="UP000175968"/>
    </source>
</evidence>
<evidence type="ECO:0000313" key="1">
    <source>
        <dbReference type="EMBL" id="AOW08060.1"/>
    </source>
</evidence>
<accession>A0AAC9I1K0</accession>
<sequence length="88" mass="9918">MNKAQLNSNFKKITSISILAKESEIYFEGESLTKLLIQLDKTKLYVPVKKRISILSGTLKNNSNCLLTIGNSVNLDADKTSVYQFYNN</sequence>
<organism evidence="1 2">
    <name type="scientific">Flavobacterium gilvum</name>
    <dbReference type="NCBI Taxonomy" id="1492737"/>
    <lineage>
        <taxon>Bacteria</taxon>
        <taxon>Pseudomonadati</taxon>
        <taxon>Bacteroidota</taxon>
        <taxon>Flavobacteriia</taxon>
        <taxon>Flavobacteriales</taxon>
        <taxon>Flavobacteriaceae</taxon>
        <taxon>Flavobacterium</taxon>
    </lineage>
</organism>
<dbReference type="EMBL" id="CP017479">
    <property type="protein sequence ID" value="AOW08060.1"/>
    <property type="molecule type" value="Genomic_DNA"/>
</dbReference>
<proteinExistence type="predicted"/>